<dbReference type="Proteomes" id="UP000009235">
    <property type="component" value="Chromosome"/>
</dbReference>
<accession>F6EFJ2</accession>
<dbReference type="HOGENOM" id="CLU_194678_0_0_11"/>
<keyword evidence="2" id="KW-1185">Reference proteome</keyword>
<organism evidence="1 2">
    <name type="scientific">Hoyosella subflava (strain DSM 45089 / JCM 17490 / NBRC 109087 / DQS3-9A1)</name>
    <name type="common">Amycolicicoccus subflavus</name>
    <dbReference type="NCBI Taxonomy" id="443218"/>
    <lineage>
        <taxon>Bacteria</taxon>
        <taxon>Bacillati</taxon>
        <taxon>Actinomycetota</taxon>
        <taxon>Actinomycetes</taxon>
        <taxon>Mycobacteriales</taxon>
        <taxon>Hoyosellaceae</taxon>
        <taxon>Hoyosella</taxon>
    </lineage>
</organism>
<dbReference type="AlphaFoldDB" id="F6EFJ2"/>
<dbReference type="EMBL" id="CP002786">
    <property type="protein sequence ID" value="AEF40921.1"/>
    <property type="molecule type" value="Genomic_DNA"/>
</dbReference>
<evidence type="ECO:0000313" key="2">
    <source>
        <dbReference type="Proteomes" id="UP000009235"/>
    </source>
</evidence>
<sequence length="69" mass="7779">MTLPREDVRTLDDYVRRTGLESRNDGLRAAIQALRDNRLEDAYRVALESWSDASDAAVWELAIADGLSK</sequence>
<dbReference type="KEGG" id="asd:AS9A_2474"/>
<proteinExistence type="predicted"/>
<dbReference type="STRING" id="443218.AS9A_2474"/>
<gene>
    <name evidence="1" type="ordered locus">AS9A_2474</name>
</gene>
<protein>
    <submittedName>
        <fullName evidence="1">Uncharacterized protein</fullName>
    </submittedName>
</protein>
<reference evidence="1 2" key="1">
    <citation type="journal article" date="2011" name="J. Bacteriol.">
        <title>Complete genome sequence of Amycolicicoccus subflavus DQS3-9A1T, an actinomycete isolated from crude oil-polluted soil.</title>
        <authorList>
            <person name="Cai M."/>
            <person name="Chen W.M."/>
            <person name="Nie Y."/>
            <person name="Chi C.Q."/>
            <person name="Wang Y.N."/>
            <person name="Tang Y.Q."/>
            <person name="Li G.Y."/>
            <person name="Wu X.L."/>
        </authorList>
    </citation>
    <scope>NUCLEOTIDE SEQUENCE [LARGE SCALE GENOMIC DNA]</scope>
    <source>
        <strain evidence="2">DSM 45089 / DQS3-9A1</strain>
    </source>
</reference>
<name>F6EFJ2_HOYSD</name>
<evidence type="ECO:0000313" key="1">
    <source>
        <dbReference type="EMBL" id="AEF40921.1"/>
    </source>
</evidence>